<dbReference type="RefSeq" id="WP_108692235.1">
    <property type="nucleotide sequence ID" value="NZ_QCYH01000005.1"/>
</dbReference>
<keyword evidence="1" id="KW-0472">Membrane</keyword>
<keyword evidence="4" id="KW-1185">Reference proteome</keyword>
<keyword evidence="3" id="KW-0482">Metalloprotease</keyword>
<feature type="transmembrane region" description="Helical" evidence="1">
    <location>
        <begin position="271"/>
        <end position="293"/>
    </location>
</feature>
<dbReference type="OrthoDB" id="7171777at2"/>
<feature type="transmembrane region" description="Helical" evidence="1">
    <location>
        <begin position="20"/>
        <end position="40"/>
    </location>
</feature>
<evidence type="ECO:0000313" key="4">
    <source>
        <dbReference type="Proteomes" id="UP000244446"/>
    </source>
</evidence>
<sequence>MRYRAHQNLTVAALPSAALWRLLLGCVLTTAVFLVLSFFYSQLCDIALPDAAWGRDGKGLAEATTPWGALANLFLFGLLITALALVLPLLHRRRLRGLLGPAALAVGQAGRAGAYILGIYVLVSLLPVPEGLDILPQVPVQTWLMFLPATLLGLLIQVSAEEIVFRGYIQSQLAARFSHPAVWMVLPSILFGLLHYQPGVMGETAWLIVAWAVLFGLAAADLTARSGTLGPAIALHLINNFSAIALIAPHGNFDGLALFTFPFGPDDTALLMQWMPVDLMVLLCSWLAARLALRV</sequence>
<dbReference type="GO" id="GO:0080120">
    <property type="term" value="P:CAAX-box protein maturation"/>
    <property type="evidence" value="ECO:0007669"/>
    <property type="project" value="UniProtKB-ARBA"/>
</dbReference>
<dbReference type="GO" id="GO:0008237">
    <property type="term" value="F:metallopeptidase activity"/>
    <property type="evidence" value="ECO:0007669"/>
    <property type="project" value="UniProtKB-KW"/>
</dbReference>
<organism evidence="3 4">
    <name type="scientific">Pelagivirga sediminicola</name>
    <dbReference type="NCBI Taxonomy" id="2170575"/>
    <lineage>
        <taxon>Bacteria</taxon>
        <taxon>Pseudomonadati</taxon>
        <taxon>Pseudomonadota</taxon>
        <taxon>Alphaproteobacteria</taxon>
        <taxon>Rhodobacterales</taxon>
        <taxon>Paracoccaceae</taxon>
        <taxon>Pelagivirga</taxon>
    </lineage>
</organism>
<accession>A0A2T7G6W4</accession>
<feature type="transmembrane region" description="Helical" evidence="1">
    <location>
        <begin position="143"/>
        <end position="160"/>
    </location>
</feature>
<keyword evidence="3" id="KW-0378">Hydrolase</keyword>
<proteinExistence type="predicted"/>
<keyword evidence="3" id="KW-0645">Protease</keyword>
<keyword evidence="1" id="KW-1133">Transmembrane helix</keyword>
<feature type="domain" description="CAAX prenyl protease 2/Lysostaphin resistance protein A-like" evidence="2">
    <location>
        <begin position="145"/>
        <end position="241"/>
    </location>
</feature>
<evidence type="ECO:0000256" key="1">
    <source>
        <dbReference type="SAM" id="Phobius"/>
    </source>
</evidence>
<evidence type="ECO:0000313" key="3">
    <source>
        <dbReference type="EMBL" id="PVA10153.1"/>
    </source>
</evidence>
<dbReference type="PANTHER" id="PTHR36435">
    <property type="entry name" value="SLR1288 PROTEIN"/>
    <property type="match status" value="1"/>
</dbReference>
<name>A0A2T7G6W4_9RHOB</name>
<feature type="transmembrane region" description="Helical" evidence="1">
    <location>
        <begin position="69"/>
        <end position="90"/>
    </location>
</feature>
<dbReference type="Pfam" id="PF02517">
    <property type="entry name" value="Rce1-like"/>
    <property type="match status" value="1"/>
</dbReference>
<keyword evidence="1" id="KW-0812">Transmembrane</keyword>
<evidence type="ECO:0000259" key="2">
    <source>
        <dbReference type="Pfam" id="PF02517"/>
    </source>
</evidence>
<dbReference type="PANTHER" id="PTHR36435:SF1">
    <property type="entry name" value="CAAX AMINO TERMINAL PROTEASE FAMILY PROTEIN"/>
    <property type="match status" value="1"/>
</dbReference>
<dbReference type="EMBL" id="QCYH01000005">
    <property type="protein sequence ID" value="PVA10153.1"/>
    <property type="molecule type" value="Genomic_DNA"/>
</dbReference>
<dbReference type="AlphaFoldDB" id="A0A2T7G6W4"/>
<gene>
    <name evidence="3" type="ORF">DC366_10905</name>
</gene>
<protein>
    <submittedName>
        <fullName evidence="3">CPBP family intramembrane metalloprotease</fullName>
    </submittedName>
</protein>
<dbReference type="GO" id="GO:0004175">
    <property type="term" value="F:endopeptidase activity"/>
    <property type="evidence" value="ECO:0007669"/>
    <property type="project" value="UniProtKB-ARBA"/>
</dbReference>
<feature type="transmembrane region" description="Helical" evidence="1">
    <location>
        <begin position="181"/>
        <end position="198"/>
    </location>
</feature>
<feature type="transmembrane region" description="Helical" evidence="1">
    <location>
        <begin position="102"/>
        <end position="123"/>
    </location>
</feature>
<comment type="caution">
    <text evidence="3">The sequence shown here is derived from an EMBL/GenBank/DDBJ whole genome shotgun (WGS) entry which is preliminary data.</text>
</comment>
<reference evidence="3 4" key="1">
    <citation type="submission" date="2018-04" db="EMBL/GenBank/DDBJ databases">
        <title>Pelagivirga bohaiensis gen. nov., sp. nov., a bacterium isolated from the Bohai Sea.</title>
        <authorList>
            <person name="Ji X."/>
        </authorList>
    </citation>
    <scope>NUCLEOTIDE SEQUENCE [LARGE SCALE GENOMIC DNA]</scope>
    <source>
        <strain evidence="3 4">BH-SD19</strain>
    </source>
</reference>
<dbReference type="GO" id="GO:0006508">
    <property type="term" value="P:proteolysis"/>
    <property type="evidence" value="ECO:0007669"/>
    <property type="project" value="UniProtKB-KW"/>
</dbReference>
<feature type="transmembrane region" description="Helical" evidence="1">
    <location>
        <begin position="204"/>
        <end position="222"/>
    </location>
</feature>
<dbReference type="InterPro" id="IPR052710">
    <property type="entry name" value="CAAX_protease"/>
</dbReference>
<feature type="transmembrane region" description="Helical" evidence="1">
    <location>
        <begin position="229"/>
        <end position="251"/>
    </location>
</feature>
<dbReference type="InterPro" id="IPR003675">
    <property type="entry name" value="Rce1/LyrA-like_dom"/>
</dbReference>
<dbReference type="Proteomes" id="UP000244446">
    <property type="component" value="Unassembled WGS sequence"/>
</dbReference>